<feature type="compositionally biased region" description="Basic and acidic residues" evidence="1">
    <location>
        <begin position="137"/>
        <end position="151"/>
    </location>
</feature>
<gene>
    <name evidence="2" type="ORF">BSAL_06730</name>
</gene>
<sequence>MAMPAASPRRRLSSGLYSATESPSGSQSEAATPTSRGAGAHLQQIPVIPVMRRTSSGGMSIMSRQQVLHHQKSVNWSEALVASGRTSRRSEERSVKFEKTADAFAPSCPKKDDDKDHSCNGLCSAINADLNSSVSGRHVDDDATEKEESSSHIRSSVPPLLLGTT</sequence>
<feature type="region of interest" description="Disordered" evidence="1">
    <location>
        <begin position="1"/>
        <end position="46"/>
    </location>
</feature>
<feature type="non-terminal residue" evidence="2">
    <location>
        <position position="165"/>
    </location>
</feature>
<dbReference type="VEuPathDB" id="TriTrypDB:BSAL_06730"/>
<organism evidence="2 3">
    <name type="scientific">Bodo saltans</name>
    <name type="common">Flagellated protozoan</name>
    <dbReference type="NCBI Taxonomy" id="75058"/>
    <lineage>
        <taxon>Eukaryota</taxon>
        <taxon>Discoba</taxon>
        <taxon>Euglenozoa</taxon>
        <taxon>Kinetoplastea</taxon>
        <taxon>Metakinetoplastina</taxon>
        <taxon>Eubodonida</taxon>
        <taxon>Bodonidae</taxon>
        <taxon>Bodo</taxon>
    </lineage>
</organism>
<dbReference type="EMBL" id="CYKH01001337">
    <property type="protein sequence ID" value="CUG86582.1"/>
    <property type="molecule type" value="Genomic_DNA"/>
</dbReference>
<evidence type="ECO:0000256" key="1">
    <source>
        <dbReference type="SAM" id="MobiDB-lite"/>
    </source>
</evidence>
<reference evidence="3" key="1">
    <citation type="submission" date="2015-09" db="EMBL/GenBank/DDBJ databases">
        <authorList>
            <consortium name="Pathogen Informatics"/>
        </authorList>
    </citation>
    <scope>NUCLEOTIDE SEQUENCE [LARGE SCALE GENOMIC DNA]</scope>
    <source>
        <strain evidence="3">Lake Konstanz</strain>
    </source>
</reference>
<proteinExistence type="predicted"/>
<feature type="region of interest" description="Disordered" evidence="1">
    <location>
        <begin position="133"/>
        <end position="165"/>
    </location>
</feature>
<evidence type="ECO:0000313" key="2">
    <source>
        <dbReference type="EMBL" id="CUG86582.1"/>
    </source>
</evidence>
<name>A0A0S4J8Z2_BODSA</name>
<dbReference type="Proteomes" id="UP000051952">
    <property type="component" value="Unassembled WGS sequence"/>
</dbReference>
<evidence type="ECO:0000313" key="3">
    <source>
        <dbReference type="Proteomes" id="UP000051952"/>
    </source>
</evidence>
<feature type="compositionally biased region" description="Polar residues" evidence="1">
    <location>
        <begin position="15"/>
        <end position="35"/>
    </location>
</feature>
<accession>A0A0S4J8Z2</accession>
<protein>
    <submittedName>
        <fullName evidence="2">Uncharacterized protein</fullName>
    </submittedName>
</protein>
<dbReference type="AlphaFoldDB" id="A0A0S4J8Z2"/>
<keyword evidence="3" id="KW-1185">Reference proteome</keyword>